<evidence type="ECO:0000313" key="2">
    <source>
        <dbReference type="Proteomes" id="UP000184522"/>
    </source>
</evidence>
<keyword evidence="2" id="KW-1185">Reference proteome</keyword>
<dbReference type="Proteomes" id="UP000184522">
    <property type="component" value="Unassembled WGS sequence"/>
</dbReference>
<dbReference type="EMBL" id="FQWS01000002">
    <property type="protein sequence ID" value="SHH43130.1"/>
    <property type="molecule type" value="Genomic_DNA"/>
</dbReference>
<gene>
    <name evidence="1" type="ORF">SAMN05444148_2001</name>
</gene>
<accession>A0A1M5SXN2</accession>
<reference evidence="2" key="1">
    <citation type="submission" date="2016-11" db="EMBL/GenBank/DDBJ databases">
        <authorList>
            <person name="Varghese N."/>
            <person name="Submissions S."/>
        </authorList>
    </citation>
    <scope>NUCLEOTIDE SEQUENCE [LARGE SCALE GENOMIC DNA]</scope>
    <source>
        <strain evidence="2">DSM 25330</strain>
    </source>
</reference>
<organism evidence="1 2">
    <name type="scientific">Winogradskyella jejuensis</name>
    <dbReference type="NCBI Taxonomy" id="1089305"/>
    <lineage>
        <taxon>Bacteria</taxon>
        <taxon>Pseudomonadati</taxon>
        <taxon>Bacteroidota</taxon>
        <taxon>Flavobacteriia</taxon>
        <taxon>Flavobacteriales</taxon>
        <taxon>Flavobacteriaceae</taxon>
        <taxon>Winogradskyella</taxon>
    </lineage>
</organism>
<proteinExistence type="predicted"/>
<name>A0A1M5SXN2_9FLAO</name>
<dbReference type="AlphaFoldDB" id="A0A1M5SXN2"/>
<evidence type="ECO:0000313" key="1">
    <source>
        <dbReference type="EMBL" id="SHH43130.1"/>
    </source>
</evidence>
<sequence length="43" mass="5001">MCIQTNQNDLNISVLTPKTLKFTRFFVHLHKSIEKIVSTLANR</sequence>
<protein>
    <submittedName>
        <fullName evidence="1">Uncharacterized protein</fullName>
    </submittedName>
</protein>
<dbReference type="STRING" id="1089305.SAMN05444148_2001"/>